<feature type="repeat" description="TPR" evidence="3">
    <location>
        <begin position="245"/>
        <end position="278"/>
    </location>
</feature>
<evidence type="ECO:0000313" key="6">
    <source>
        <dbReference type="EMBL" id="CAF4550984.1"/>
    </source>
</evidence>
<dbReference type="SUPFAM" id="SSF56399">
    <property type="entry name" value="ADP-ribosylation"/>
    <property type="match status" value="1"/>
</dbReference>
<evidence type="ECO:0000313" key="7">
    <source>
        <dbReference type="EMBL" id="CAF4798588.1"/>
    </source>
</evidence>
<sequence length="470" mass="54121">MNMGFFIRDLHRQIERLYQEQFGQYHGQSLLLYRGQGLSYRDFEKLKKAEGGLLSFNCFLSTSKQRGASFMFAETIIQNDENVGILFVMTIDPSVTSTPFADISNESYFEEEAEILFSMHTVFRIGDIKKLDNNERLFEVCLKLTSDDDKELKVITDLFEENLKGGTGWERLGNLLFKVGKFDKAEELYHTLVQQATTQNDAAFYYDHLGAMQTYKNNYLEAIRNFEKSLSIRESISTENNSDLAVTYNNMGSTYEKMKDYSNALLFHQKALSIWEMLLPEHQIDLTASYNNIGSVYHGMKEYPKALQFYEKALSVGEKNLPKNHPDLAVTYNNIGCTLEKMRDYSKAQSFYEKALSIWEKTLPKNHPDLATLRANLASVHEALGNFLEAFAFAENAISTEEKNIPRNPPDYSTTYNHTGEYSQALSSMRTLLQAQQQSLSANHPDQQQIRECMEIMKLLEFDECEEKQK</sequence>
<dbReference type="InterPro" id="IPR011990">
    <property type="entry name" value="TPR-like_helical_dom_sf"/>
</dbReference>
<dbReference type="PANTHER" id="PTHR45641">
    <property type="entry name" value="TETRATRICOPEPTIDE REPEAT PROTEIN (AFU_ORTHOLOGUE AFUA_6G03870)"/>
    <property type="match status" value="1"/>
</dbReference>
<evidence type="ECO:0000256" key="2">
    <source>
        <dbReference type="ARBA" id="ARBA00022803"/>
    </source>
</evidence>
<proteinExistence type="predicted"/>
<evidence type="ECO:0008006" key="9">
    <source>
        <dbReference type="Google" id="ProtNLM"/>
    </source>
</evidence>
<evidence type="ECO:0000256" key="1">
    <source>
        <dbReference type="ARBA" id="ARBA00022737"/>
    </source>
</evidence>
<dbReference type="EMBL" id="CAJOBS010002197">
    <property type="protein sequence ID" value="CAF4798588.1"/>
    <property type="molecule type" value="Genomic_DNA"/>
</dbReference>
<dbReference type="Proteomes" id="UP000663838">
    <property type="component" value="Unassembled WGS sequence"/>
</dbReference>
<dbReference type="Gene3D" id="1.25.40.10">
    <property type="entry name" value="Tetratricopeptide repeat domain"/>
    <property type="match status" value="2"/>
</dbReference>
<dbReference type="Proteomes" id="UP000663869">
    <property type="component" value="Unassembled WGS sequence"/>
</dbReference>
<dbReference type="PROSITE" id="PS51996">
    <property type="entry name" value="TR_MART"/>
    <property type="match status" value="1"/>
</dbReference>
<feature type="repeat" description="TPR" evidence="3">
    <location>
        <begin position="329"/>
        <end position="362"/>
    </location>
</feature>
<dbReference type="Proteomes" id="UP000663862">
    <property type="component" value="Unassembled WGS sequence"/>
</dbReference>
<name>A0A817XAR6_9BILA</name>
<organism evidence="4 8">
    <name type="scientific">Rotaria socialis</name>
    <dbReference type="NCBI Taxonomy" id="392032"/>
    <lineage>
        <taxon>Eukaryota</taxon>
        <taxon>Metazoa</taxon>
        <taxon>Spiralia</taxon>
        <taxon>Gnathifera</taxon>
        <taxon>Rotifera</taxon>
        <taxon>Eurotatoria</taxon>
        <taxon>Bdelloidea</taxon>
        <taxon>Philodinida</taxon>
        <taxon>Philodinidae</taxon>
        <taxon>Rotaria</taxon>
    </lineage>
</organism>
<dbReference type="EMBL" id="CAJOBQ010002287">
    <property type="protein sequence ID" value="CAF4550984.1"/>
    <property type="molecule type" value="Genomic_DNA"/>
</dbReference>
<reference evidence="4" key="1">
    <citation type="submission" date="2021-02" db="EMBL/GenBank/DDBJ databases">
        <authorList>
            <person name="Nowell W R."/>
        </authorList>
    </citation>
    <scope>NUCLEOTIDE SEQUENCE</scope>
</reference>
<dbReference type="SMART" id="SM00028">
    <property type="entry name" value="TPR"/>
    <property type="match status" value="6"/>
</dbReference>
<feature type="repeat" description="TPR" evidence="3">
    <location>
        <begin position="203"/>
        <end position="236"/>
    </location>
</feature>
<dbReference type="EMBL" id="CAJNYV010000530">
    <property type="protein sequence ID" value="CAF3366238.1"/>
    <property type="molecule type" value="Genomic_DNA"/>
</dbReference>
<feature type="repeat" description="TPR" evidence="3">
    <location>
        <begin position="287"/>
        <end position="320"/>
    </location>
</feature>
<dbReference type="EMBL" id="CAJNYU010003035">
    <property type="protein sequence ID" value="CAF3624438.1"/>
    <property type="molecule type" value="Genomic_DNA"/>
</dbReference>
<evidence type="ECO:0000256" key="3">
    <source>
        <dbReference type="PROSITE-ProRule" id="PRU00339"/>
    </source>
</evidence>
<dbReference type="PANTHER" id="PTHR45641:SF19">
    <property type="entry name" value="NEPHROCYSTIN-3"/>
    <property type="match status" value="1"/>
</dbReference>
<dbReference type="InterPro" id="IPR019734">
    <property type="entry name" value="TPR_rpt"/>
</dbReference>
<dbReference type="SUPFAM" id="SSF81901">
    <property type="entry name" value="HCP-like"/>
    <property type="match status" value="1"/>
</dbReference>
<gene>
    <name evidence="5" type="ORF">FME351_LOCUS23108</name>
    <name evidence="4" type="ORF">KIK155_LOCUS4960</name>
    <name evidence="7" type="ORF">TOA249_LOCUS23207</name>
    <name evidence="6" type="ORF">TSG867_LOCUS24652</name>
</gene>
<evidence type="ECO:0000313" key="8">
    <source>
        <dbReference type="Proteomes" id="UP000663865"/>
    </source>
</evidence>
<keyword evidence="1" id="KW-0677">Repeat</keyword>
<evidence type="ECO:0000313" key="4">
    <source>
        <dbReference type="EMBL" id="CAF3366238.1"/>
    </source>
</evidence>
<dbReference type="PROSITE" id="PS50293">
    <property type="entry name" value="TPR_REGION"/>
    <property type="match status" value="1"/>
</dbReference>
<dbReference type="PROSITE" id="PS50005">
    <property type="entry name" value="TPR"/>
    <property type="match status" value="4"/>
</dbReference>
<dbReference type="AlphaFoldDB" id="A0A817XAR6"/>
<comment type="caution">
    <text evidence="4">The sequence shown here is derived from an EMBL/GenBank/DDBJ whole genome shotgun (WGS) entry which is preliminary data.</text>
</comment>
<accession>A0A817XAR6</accession>
<evidence type="ECO:0000313" key="5">
    <source>
        <dbReference type="EMBL" id="CAF3624438.1"/>
    </source>
</evidence>
<protein>
    <recommendedName>
        <fullName evidence="9">Tetratricopeptide repeat protein</fullName>
    </recommendedName>
</protein>
<keyword evidence="2 3" id="KW-0802">TPR repeat</keyword>
<dbReference type="Gene3D" id="3.90.176.10">
    <property type="entry name" value="Toxin ADP-ribosyltransferase, Chain A, domain 1"/>
    <property type="match status" value="1"/>
</dbReference>
<dbReference type="Pfam" id="PF13424">
    <property type="entry name" value="TPR_12"/>
    <property type="match status" value="2"/>
</dbReference>
<dbReference type="Proteomes" id="UP000663865">
    <property type="component" value="Unassembled WGS sequence"/>
</dbReference>